<name>R4WTP7_9BURK</name>
<dbReference type="HOGENOM" id="CLU_001265_0_0_4"/>
<keyword evidence="2" id="KW-0813">Transport</keyword>
<feature type="transmembrane region" description="Helical" evidence="6">
    <location>
        <begin position="20"/>
        <end position="37"/>
    </location>
</feature>
<dbReference type="OrthoDB" id="5441967at2"/>
<dbReference type="GO" id="GO:0016020">
    <property type="term" value="C:membrane"/>
    <property type="evidence" value="ECO:0007669"/>
    <property type="project" value="UniProtKB-SubCell"/>
</dbReference>
<dbReference type="GO" id="GO:0022857">
    <property type="term" value="F:transmembrane transporter activity"/>
    <property type="evidence" value="ECO:0007669"/>
    <property type="project" value="InterPro"/>
</dbReference>
<geneLocation type="plasmid" evidence="8 9">
    <name>p1</name>
</geneLocation>
<feature type="transmembrane region" description="Helical" evidence="6">
    <location>
        <begin position="319"/>
        <end position="338"/>
    </location>
</feature>
<sequence>MPTIQTGRGGDAVSALYSRINWRLLPLLVACYMFAYLDRVNVGFAKLQMQSDLGFSDAAYGVGAGIFFIGYVLFEIPSNLMLPKIGARLTFSRILVLWGITSACMLFVRNVPAFYAMRFLLGVFEAGFAPGMIYYLSCWYGPKRMARAIALVFVAGPLGGVVGGPLSAWLIASLGGVGGLSGWQWMFLVEGLPCIALGALVWRVLANRPADARWLSPDERRLVEAEVGGSGGAAHRIESFREVARNLRIYVLALAYFCIIFPIYAISFWLPTLIKDQGLSGSTHDTIRLGWYVAIPYVAAAIAMYCAGRRSDRVGERRYHSALPALAGAALLVMTPYASGNLAATLTLLTLATACMWMAYTVFWAIPSETISGPAAAGGIALINTIGLSGGFWGPAAIGWIKSSTGSTNGGLLLMACMAAISCVLILTNKRSVAAAKADAHAA</sequence>
<evidence type="ECO:0000256" key="1">
    <source>
        <dbReference type="ARBA" id="ARBA00004141"/>
    </source>
</evidence>
<comment type="subcellular location">
    <subcellularLocation>
        <location evidence="1">Membrane</location>
        <topology evidence="1">Multi-pass membrane protein</topology>
    </subcellularLocation>
</comment>
<evidence type="ECO:0000313" key="9">
    <source>
        <dbReference type="Proteomes" id="UP000013966"/>
    </source>
</evidence>
<keyword evidence="5 6" id="KW-0472">Membrane</keyword>
<dbReference type="SUPFAM" id="SSF103473">
    <property type="entry name" value="MFS general substrate transporter"/>
    <property type="match status" value="1"/>
</dbReference>
<dbReference type="RefSeq" id="WP_016348672.1">
    <property type="nucleotide sequence ID" value="NC_021289.1"/>
</dbReference>
<evidence type="ECO:0000256" key="2">
    <source>
        <dbReference type="ARBA" id="ARBA00022448"/>
    </source>
</evidence>
<evidence type="ECO:0000256" key="3">
    <source>
        <dbReference type="ARBA" id="ARBA00022692"/>
    </source>
</evidence>
<dbReference type="InterPro" id="IPR011701">
    <property type="entry name" value="MFS"/>
</dbReference>
<feature type="domain" description="Major facilitator superfamily (MFS) profile" evidence="7">
    <location>
        <begin position="24"/>
        <end position="434"/>
    </location>
</feature>
<dbReference type="PROSITE" id="PS50850">
    <property type="entry name" value="MFS"/>
    <property type="match status" value="1"/>
</dbReference>
<dbReference type="KEGG" id="buo:BRPE64_DCDS10280"/>
<dbReference type="Pfam" id="PF07690">
    <property type="entry name" value="MFS_1"/>
    <property type="match status" value="1"/>
</dbReference>
<organism evidence="8 9">
    <name type="scientific">Caballeronia insecticola</name>
    <dbReference type="NCBI Taxonomy" id="758793"/>
    <lineage>
        <taxon>Bacteria</taxon>
        <taxon>Pseudomonadati</taxon>
        <taxon>Pseudomonadota</taxon>
        <taxon>Betaproteobacteria</taxon>
        <taxon>Burkholderiales</taxon>
        <taxon>Burkholderiaceae</taxon>
        <taxon>Caballeronia</taxon>
    </lineage>
</organism>
<feature type="transmembrane region" description="Helical" evidence="6">
    <location>
        <begin position="114"/>
        <end position="136"/>
    </location>
</feature>
<dbReference type="PATRIC" id="fig|758793.3.peg.6169"/>
<keyword evidence="8" id="KW-0614">Plasmid</keyword>
<dbReference type="FunFam" id="1.20.1250.20:FF:000018">
    <property type="entry name" value="MFS transporter permease"/>
    <property type="match status" value="1"/>
</dbReference>
<feature type="transmembrane region" description="Helical" evidence="6">
    <location>
        <begin position="249"/>
        <end position="269"/>
    </location>
</feature>
<feature type="transmembrane region" description="Helical" evidence="6">
    <location>
        <begin position="86"/>
        <end position="108"/>
    </location>
</feature>
<evidence type="ECO:0000256" key="6">
    <source>
        <dbReference type="SAM" id="Phobius"/>
    </source>
</evidence>
<proteinExistence type="predicted"/>
<dbReference type="PANTHER" id="PTHR43791">
    <property type="entry name" value="PERMEASE-RELATED"/>
    <property type="match status" value="1"/>
</dbReference>
<evidence type="ECO:0000313" key="8">
    <source>
        <dbReference type="EMBL" id="BAN27964.1"/>
    </source>
</evidence>
<feature type="transmembrane region" description="Helical" evidence="6">
    <location>
        <begin position="344"/>
        <end position="366"/>
    </location>
</feature>
<evidence type="ECO:0000259" key="7">
    <source>
        <dbReference type="PROSITE" id="PS50850"/>
    </source>
</evidence>
<keyword evidence="3 6" id="KW-0812">Transmembrane</keyword>
<keyword evidence="4 6" id="KW-1133">Transmembrane helix</keyword>
<feature type="transmembrane region" description="Helical" evidence="6">
    <location>
        <begin position="148"/>
        <end position="171"/>
    </location>
</feature>
<feature type="transmembrane region" description="Helical" evidence="6">
    <location>
        <begin position="407"/>
        <end position="427"/>
    </location>
</feature>
<reference evidence="8 9" key="2">
    <citation type="journal article" date="2018" name="Int. J. Syst. Evol. Microbiol.">
        <title>Burkholderia insecticola sp. nov., a gut symbiotic bacterium of the bean bug Riptortus pedestris.</title>
        <authorList>
            <person name="Takeshita K."/>
            <person name="Tamaki H."/>
            <person name="Ohbayashi T."/>
            <person name="Meng X.-Y."/>
            <person name="Sone T."/>
            <person name="Mitani Y."/>
            <person name="Peeters C."/>
            <person name="Kikuchi Y."/>
            <person name="Vandamme P."/>
        </authorList>
    </citation>
    <scope>NUCLEOTIDE SEQUENCE [LARGE SCALE GENOMIC DNA]</scope>
    <source>
        <strain evidence="8">RPE64</strain>
        <plasmid evidence="8 9">p1</plasmid>
    </source>
</reference>
<dbReference type="Proteomes" id="UP000013966">
    <property type="component" value="Plasmid p1"/>
</dbReference>
<gene>
    <name evidence="8" type="ORF">BRPE64_DCDS10280</name>
</gene>
<evidence type="ECO:0000256" key="5">
    <source>
        <dbReference type="ARBA" id="ARBA00023136"/>
    </source>
</evidence>
<dbReference type="AlphaFoldDB" id="R4WTP7"/>
<dbReference type="EMBL" id="AP013061">
    <property type="protein sequence ID" value="BAN27964.1"/>
    <property type="molecule type" value="Genomic_DNA"/>
</dbReference>
<feature type="transmembrane region" description="Helical" evidence="6">
    <location>
        <begin position="183"/>
        <end position="205"/>
    </location>
</feature>
<dbReference type="CDD" id="cd17319">
    <property type="entry name" value="MFS_ExuT_GudP_like"/>
    <property type="match status" value="1"/>
</dbReference>
<keyword evidence="9" id="KW-1185">Reference proteome</keyword>
<feature type="transmembrane region" description="Helical" evidence="6">
    <location>
        <begin position="289"/>
        <end position="307"/>
    </location>
</feature>
<evidence type="ECO:0000256" key="4">
    <source>
        <dbReference type="ARBA" id="ARBA00022989"/>
    </source>
</evidence>
<feature type="transmembrane region" description="Helical" evidence="6">
    <location>
        <begin position="378"/>
        <end position="401"/>
    </location>
</feature>
<dbReference type="InterPro" id="IPR036259">
    <property type="entry name" value="MFS_trans_sf"/>
</dbReference>
<dbReference type="PANTHER" id="PTHR43791:SF36">
    <property type="entry name" value="TRANSPORTER, PUTATIVE (AFU_ORTHOLOGUE AFUA_6G08340)-RELATED"/>
    <property type="match status" value="1"/>
</dbReference>
<reference evidence="8 9" key="1">
    <citation type="journal article" date="2013" name="Genome Announc.">
        <title>Complete Genome Sequence of Burkholderia sp. Strain RPE64, Bacterial Symbiont of the Bean Bug Riptortus pedestris.</title>
        <authorList>
            <person name="Shibata T.F."/>
            <person name="Maeda T."/>
            <person name="Nikoh N."/>
            <person name="Yamaguchi K."/>
            <person name="Oshima K."/>
            <person name="Hattori M."/>
            <person name="Nishiyama T."/>
            <person name="Hasebe M."/>
            <person name="Fukatsu T."/>
            <person name="Kikuchi Y."/>
            <person name="Shigenobu S."/>
        </authorList>
    </citation>
    <scope>NUCLEOTIDE SEQUENCE [LARGE SCALE GENOMIC DNA]</scope>
    <source>
        <plasmid evidence="8 9">p1</plasmid>
    </source>
</reference>
<protein>
    <submittedName>
        <fullName evidence="8">Major facilitator superfamily MFS_1</fullName>
    </submittedName>
</protein>
<dbReference type="InterPro" id="IPR020846">
    <property type="entry name" value="MFS_dom"/>
</dbReference>
<accession>R4WTP7</accession>
<feature type="transmembrane region" description="Helical" evidence="6">
    <location>
        <begin position="57"/>
        <end position="74"/>
    </location>
</feature>
<dbReference type="Gene3D" id="1.20.1250.20">
    <property type="entry name" value="MFS general substrate transporter like domains"/>
    <property type="match status" value="2"/>
</dbReference>